<dbReference type="PANTHER" id="PTHR43667:SF2">
    <property type="entry name" value="FATTY ACID C-METHYL TRANSFERASE"/>
    <property type="match status" value="1"/>
</dbReference>
<reference evidence="6 7" key="1">
    <citation type="submission" date="2021-12" db="EMBL/GenBank/DDBJ databases">
        <title>Sinirhodobacter sp. WL0062 is a bacterium isolated from seawater.</title>
        <authorList>
            <person name="Wang L."/>
            <person name="He W."/>
            <person name="Zhang D.-F."/>
        </authorList>
    </citation>
    <scope>NUCLEOTIDE SEQUENCE [LARGE SCALE GENOMIC DNA]</scope>
    <source>
        <strain evidence="6 7">WL0062</strain>
    </source>
</reference>
<dbReference type="EMBL" id="JAJUOS010000001">
    <property type="protein sequence ID" value="MCE5972011.1"/>
    <property type="molecule type" value="Genomic_DNA"/>
</dbReference>
<dbReference type="PIRSF" id="PIRSF003085">
    <property type="entry name" value="CMAS"/>
    <property type="match status" value="1"/>
</dbReference>
<dbReference type="PANTHER" id="PTHR43667">
    <property type="entry name" value="CYCLOPROPANE-FATTY-ACYL-PHOSPHOLIPID SYNTHASE"/>
    <property type="match status" value="1"/>
</dbReference>
<dbReference type="InterPro" id="IPR050723">
    <property type="entry name" value="CFA/CMAS"/>
</dbReference>
<dbReference type="SUPFAM" id="SSF53335">
    <property type="entry name" value="S-adenosyl-L-methionine-dependent methyltransferases"/>
    <property type="match status" value="1"/>
</dbReference>
<keyword evidence="3" id="KW-0808">Transferase</keyword>
<dbReference type="Proteomes" id="UP001521181">
    <property type="component" value="Unassembled WGS sequence"/>
</dbReference>
<gene>
    <name evidence="6" type="ORF">LZA78_00715</name>
</gene>
<keyword evidence="4" id="KW-0949">S-adenosyl-L-methionine</keyword>
<evidence type="ECO:0000256" key="2">
    <source>
        <dbReference type="ARBA" id="ARBA00022603"/>
    </source>
</evidence>
<evidence type="ECO:0000256" key="3">
    <source>
        <dbReference type="ARBA" id="ARBA00022679"/>
    </source>
</evidence>
<comment type="similarity">
    <text evidence="1">Belongs to the CFA/CMAS family.</text>
</comment>
<dbReference type="InterPro" id="IPR029063">
    <property type="entry name" value="SAM-dependent_MTases_sf"/>
</dbReference>
<accession>A0ABS8YU85</accession>
<sequence>MFERQIETRFLSTLERMGCGSLLLTLPGGRTHSFAGPRQGPAAELTIHHPRAITAIAAKGDVGFAEAYRDGLLDSPDLAALMTLALMNDDTLSRYIDGNSLVARLLHFLYRFQRNTPEGARRNIHAHYDLGNAFYRLWLDPSMTYSSALFDQNDDLHSAQLRKYDRILEQLDRPSGRILEIGCGWGGFAERALMRGDYGIKGLTLSTEQADFARNRLGRGAEIALQDYRHENGKFDHIVSIEMFEAVGEEFWPAYFAKLRQALSQSGRAVVQTITIDEPHFDSYRRSADMIRSFVFPGGMLPTPTRFCAEAERAGLRIEDSFGFGQDYARTLRDWLARFEDRLADVRALGFDEGFIRIWRAYLAACIASFSTRRTDVVQFRMSHG</sequence>
<dbReference type="CDD" id="cd02440">
    <property type="entry name" value="AdoMet_MTases"/>
    <property type="match status" value="1"/>
</dbReference>
<dbReference type="InterPro" id="IPR003333">
    <property type="entry name" value="CMAS"/>
</dbReference>
<keyword evidence="2" id="KW-0489">Methyltransferase</keyword>
<organism evidence="6 7">
    <name type="scientific">Rhodobacter flavimaris</name>
    <dbReference type="NCBI Taxonomy" id="2907145"/>
    <lineage>
        <taxon>Bacteria</taxon>
        <taxon>Pseudomonadati</taxon>
        <taxon>Pseudomonadota</taxon>
        <taxon>Alphaproteobacteria</taxon>
        <taxon>Rhodobacterales</taxon>
        <taxon>Rhodobacter group</taxon>
        <taxon>Rhodobacter</taxon>
    </lineage>
</organism>
<comment type="caution">
    <text evidence="6">The sequence shown here is derived from an EMBL/GenBank/DDBJ whole genome shotgun (WGS) entry which is preliminary data.</text>
</comment>
<evidence type="ECO:0000313" key="6">
    <source>
        <dbReference type="EMBL" id="MCE5972011.1"/>
    </source>
</evidence>
<dbReference type="Gene3D" id="3.40.50.150">
    <property type="entry name" value="Vaccinia Virus protein VP39"/>
    <property type="match status" value="1"/>
</dbReference>
<evidence type="ECO:0000256" key="5">
    <source>
        <dbReference type="ARBA" id="ARBA00023098"/>
    </source>
</evidence>
<keyword evidence="7" id="KW-1185">Reference proteome</keyword>
<evidence type="ECO:0000256" key="4">
    <source>
        <dbReference type="ARBA" id="ARBA00022691"/>
    </source>
</evidence>
<proteinExistence type="inferred from homology"/>
<dbReference type="RefSeq" id="WP_233675040.1">
    <property type="nucleotide sequence ID" value="NZ_JAJUOS010000001.1"/>
</dbReference>
<evidence type="ECO:0000313" key="7">
    <source>
        <dbReference type="Proteomes" id="UP001521181"/>
    </source>
</evidence>
<name>A0ABS8YU85_9RHOB</name>
<keyword evidence="5" id="KW-0443">Lipid metabolism</keyword>
<dbReference type="Pfam" id="PF02353">
    <property type="entry name" value="CMAS"/>
    <property type="match status" value="1"/>
</dbReference>
<protein>
    <submittedName>
        <fullName evidence="6">Cyclopropane-fatty-acyl-phospholipid synthase family protein</fullName>
    </submittedName>
</protein>
<evidence type="ECO:0000256" key="1">
    <source>
        <dbReference type="ARBA" id="ARBA00010815"/>
    </source>
</evidence>